<evidence type="ECO:0000256" key="14">
    <source>
        <dbReference type="ARBA" id="ARBA00023136"/>
    </source>
</evidence>
<dbReference type="Gene3D" id="1.20.1420.30">
    <property type="entry name" value="NCX, central ion-binding region"/>
    <property type="match status" value="2"/>
</dbReference>
<keyword evidence="4" id="KW-1003">Cell membrane</keyword>
<evidence type="ECO:0000256" key="17">
    <source>
        <dbReference type="ARBA" id="ARBA00033667"/>
    </source>
</evidence>
<feature type="signal peptide" evidence="19">
    <location>
        <begin position="1"/>
        <end position="25"/>
    </location>
</feature>
<dbReference type="GO" id="GO:0005432">
    <property type="term" value="F:calcium:sodium antiporter activity"/>
    <property type="evidence" value="ECO:0000318"/>
    <property type="project" value="GO_Central"/>
</dbReference>
<dbReference type="Pfam" id="PF03160">
    <property type="entry name" value="Calx-beta"/>
    <property type="match status" value="1"/>
</dbReference>
<evidence type="ECO:0000256" key="1">
    <source>
        <dbReference type="ARBA" id="ARBA00004651"/>
    </source>
</evidence>
<dbReference type="GO" id="GO:0042383">
    <property type="term" value="C:sarcolemma"/>
    <property type="evidence" value="ECO:0000318"/>
    <property type="project" value="GO_Central"/>
</dbReference>
<evidence type="ECO:0000259" key="20">
    <source>
        <dbReference type="SMART" id="SM00237"/>
    </source>
</evidence>
<evidence type="ECO:0000256" key="2">
    <source>
        <dbReference type="ARBA" id="ARBA00007489"/>
    </source>
</evidence>
<evidence type="ECO:0000256" key="9">
    <source>
        <dbReference type="ARBA" id="ARBA00022837"/>
    </source>
</evidence>
<evidence type="ECO:0000256" key="5">
    <source>
        <dbReference type="ARBA" id="ARBA00022692"/>
    </source>
</evidence>
<dbReference type="InterPro" id="IPR038081">
    <property type="entry name" value="CalX-like_sf"/>
</dbReference>
<comment type="subcellular location">
    <subcellularLocation>
        <location evidence="1">Cell membrane</location>
        <topology evidence="1">Multi-pass membrane protein</topology>
    </subcellularLocation>
</comment>
<dbReference type="AlphaFoldDB" id="A9VBS9"/>
<dbReference type="KEGG" id="mbr:MONBRDRAFT_29670"/>
<proteinExistence type="inferred from homology"/>
<evidence type="ECO:0000313" key="22">
    <source>
        <dbReference type="Proteomes" id="UP000001357"/>
    </source>
</evidence>
<evidence type="ECO:0000313" key="21">
    <source>
        <dbReference type="EMBL" id="EDQ85030.1"/>
    </source>
</evidence>
<evidence type="ECO:0000256" key="4">
    <source>
        <dbReference type="ARBA" id="ARBA00022475"/>
    </source>
</evidence>
<reference evidence="21 22" key="1">
    <citation type="journal article" date="2008" name="Nature">
        <title>The genome of the choanoflagellate Monosiga brevicollis and the origin of metazoans.</title>
        <authorList>
            <consortium name="JGI Sequencing"/>
            <person name="King N."/>
            <person name="Westbrook M.J."/>
            <person name="Young S.L."/>
            <person name="Kuo A."/>
            <person name="Abedin M."/>
            <person name="Chapman J."/>
            <person name="Fairclough S."/>
            <person name="Hellsten U."/>
            <person name="Isogai Y."/>
            <person name="Letunic I."/>
            <person name="Marr M."/>
            <person name="Pincus D."/>
            <person name="Putnam N."/>
            <person name="Rokas A."/>
            <person name="Wright K.J."/>
            <person name="Zuzow R."/>
            <person name="Dirks W."/>
            <person name="Good M."/>
            <person name="Goodstein D."/>
            <person name="Lemons D."/>
            <person name="Li W."/>
            <person name="Lyons J.B."/>
            <person name="Morris A."/>
            <person name="Nichols S."/>
            <person name="Richter D.J."/>
            <person name="Salamov A."/>
            <person name="Bork P."/>
            <person name="Lim W.A."/>
            <person name="Manning G."/>
            <person name="Miller W.T."/>
            <person name="McGinnis W."/>
            <person name="Shapiro H."/>
            <person name="Tjian R."/>
            <person name="Grigoriev I.V."/>
            <person name="Rokhsar D."/>
        </authorList>
    </citation>
    <scope>NUCLEOTIDE SEQUENCE [LARGE SCALE GENOMIC DNA]</scope>
    <source>
        <strain evidence="22">MX1 / ATCC 50154</strain>
    </source>
</reference>
<dbReference type="SMART" id="SM00237">
    <property type="entry name" value="Calx_beta"/>
    <property type="match status" value="2"/>
</dbReference>
<evidence type="ECO:0000256" key="11">
    <source>
        <dbReference type="ARBA" id="ARBA00022989"/>
    </source>
</evidence>
<evidence type="ECO:0000256" key="16">
    <source>
        <dbReference type="ARBA" id="ARBA00023201"/>
    </source>
</evidence>
<organism evidence="21 22">
    <name type="scientific">Monosiga brevicollis</name>
    <name type="common">Choanoflagellate</name>
    <dbReference type="NCBI Taxonomy" id="81824"/>
    <lineage>
        <taxon>Eukaryota</taxon>
        <taxon>Choanoflagellata</taxon>
        <taxon>Craspedida</taxon>
        <taxon>Salpingoecidae</taxon>
        <taxon>Monosiga</taxon>
    </lineage>
</organism>
<keyword evidence="22" id="KW-1185">Reference proteome</keyword>
<evidence type="ECO:0000256" key="18">
    <source>
        <dbReference type="SAM" id="Phobius"/>
    </source>
</evidence>
<dbReference type="EMBL" id="CH991578">
    <property type="protein sequence ID" value="EDQ85030.1"/>
    <property type="molecule type" value="Genomic_DNA"/>
</dbReference>
<dbReference type="eggNOG" id="KOG1306">
    <property type="taxonomic scope" value="Eukaryota"/>
</dbReference>
<dbReference type="GO" id="GO:0007154">
    <property type="term" value="P:cell communication"/>
    <property type="evidence" value="ECO:0007669"/>
    <property type="project" value="InterPro"/>
</dbReference>
<dbReference type="GO" id="GO:0098794">
    <property type="term" value="C:postsynapse"/>
    <property type="evidence" value="ECO:0000318"/>
    <property type="project" value="GO_Central"/>
</dbReference>
<dbReference type="GO" id="GO:0005516">
    <property type="term" value="F:calmodulin binding"/>
    <property type="evidence" value="ECO:0007669"/>
    <property type="project" value="UniProtKB-KW"/>
</dbReference>
<evidence type="ECO:0000256" key="3">
    <source>
        <dbReference type="ARBA" id="ARBA00022448"/>
    </source>
</evidence>
<keyword evidence="10" id="KW-0112">Calmodulin-binding</keyword>
<evidence type="ECO:0000256" key="15">
    <source>
        <dbReference type="ARBA" id="ARBA00023180"/>
    </source>
</evidence>
<dbReference type="GO" id="GO:0046872">
    <property type="term" value="F:metal ion binding"/>
    <property type="evidence" value="ECO:0007669"/>
    <property type="project" value="UniProtKB-KW"/>
</dbReference>
<dbReference type="GO" id="GO:0035725">
    <property type="term" value="P:sodium ion transmembrane transport"/>
    <property type="evidence" value="ECO:0000318"/>
    <property type="project" value="GO_Central"/>
</dbReference>
<dbReference type="PRINTS" id="PR01259">
    <property type="entry name" value="NACAEXCHNGR"/>
</dbReference>
<evidence type="ECO:0000256" key="6">
    <source>
        <dbReference type="ARBA" id="ARBA00022723"/>
    </source>
</evidence>
<keyword evidence="9" id="KW-0106">Calcium</keyword>
<dbReference type="PANTHER" id="PTHR11878">
    <property type="entry name" value="SODIUM/CALCIUM EXCHANGER"/>
    <property type="match status" value="1"/>
</dbReference>
<keyword evidence="3" id="KW-0813">Transport</keyword>
<keyword evidence="5 18" id="KW-0812">Transmembrane</keyword>
<evidence type="ECO:0000256" key="8">
    <source>
        <dbReference type="ARBA" id="ARBA00022737"/>
    </source>
</evidence>
<dbReference type="Pfam" id="PF01699">
    <property type="entry name" value="Na_Ca_ex"/>
    <property type="match status" value="2"/>
</dbReference>
<comment type="catalytic activity">
    <reaction evidence="17">
        <text>Ca(2+)(in) + 3 Na(+)(out) = Ca(2+)(out) + 3 Na(+)(in)</text>
        <dbReference type="Rhea" id="RHEA:69955"/>
        <dbReference type="ChEBI" id="CHEBI:29101"/>
        <dbReference type="ChEBI" id="CHEBI:29108"/>
    </reaction>
</comment>
<feature type="chain" id="PRO_5002745512" description="Calx-beta domain-containing protein" evidence="19">
    <location>
        <begin position="26"/>
        <end position="852"/>
    </location>
</feature>
<evidence type="ECO:0000256" key="19">
    <source>
        <dbReference type="SAM" id="SignalP"/>
    </source>
</evidence>
<evidence type="ECO:0000256" key="13">
    <source>
        <dbReference type="ARBA" id="ARBA00023065"/>
    </source>
</evidence>
<feature type="transmembrane region" description="Helical" evidence="18">
    <location>
        <begin position="165"/>
        <end position="183"/>
    </location>
</feature>
<feature type="transmembrane region" description="Helical" evidence="18">
    <location>
        <begin position="225"/>
        <end position="245"/>
    </location>
</feature>
<dbReference type="Gene3D" id="2.60.40.2030">
    <property type="match status" value="2"/>
</dbReference>
<evidence type="ECO:0000256" key="7">
    <source>
        <dbReference type="ARBA" id="ARBA00022729"/>
    </source>
</evidence>
<comment type="similarity">
    <text evidence="2">Belongs to the Ca(2+):cation antiporter (CaCA) (TC 2.A.19) family. SLC8 subfamily.</text>
</comment>
<dbReference type="InterPro" id="IPR051171">
    <property type="entry name" value="CaCA"/>
</dbReference>
<keyword evidence="12" id="KW-0915">Sodium</keyword>
<feature type="transmembrane region" description="Helical" evidence="18">
    <location>
        <begin position="195"/>
        <end position="219"/>
    </location>
</feature>
<dbReference type="FunCoup" id="A9VBS9">
    <property type="interactions" value="226"/>
</dbReference>
<dbReference type="PROSITE" id="PS51257">
    <property type="entry name" value="PROKAR_LIPOPROTEIN"/>
    <property type="match status" value="1"/>
</dbReference>
<dbReference type="PANTHER" id="PTHR11878:SF65">
    <property type="entry name" value="NA_CA-EXCHANGE PROTEIN, ISOFORM G"/>
    <property type="match status" value="1"/>
</dbReference>
<protein>
    <recommendedName>
        <fullName evidence="20">Calx-beta domain-containing protein</fullName>
    </recommendedName>
</protein>
<evidence type="ECO:0000256" key="10">
    <source>
        <dbReference type="ARBA" id="ARBA00022860"/>
    </source>
</evidence>
<feature type="transmembrane region" description="Helical" evidence="18">
    <location>
        <begin position="827"/>
        <end position="849"/>
    </location>
</feature>
<feature type="transmembrane region" description="Helical" evidence="18">
    <location>
        <begin position="780"/>
        <end position="807"/>
    </location>
</feature>
<feature type="transmembrane region" description="Helical" evidence="18">
    <location>
        <begin position="741"/>
        <end position="759"/>
    </location>
</feature>
<keyword evidence="8" id="KW-0677">Repeat</keyword>
<keyword evidence="13" id="KW-0406">Ion transport</keyword>
<gene>
    <name evidence="21" type="ORF">MONBRDRAFT_29670</name>
</gene>
<dbReference type="RefSeq" id="XP_001750200.1">
    <property type="nucleotide sequence ID" value="XM_001750148.1"/>
</dbReference>
<keyword evidence="16" id="KW-0739">Sodium transport</keyword>
<dbReference type="InterPro" id="IPR003644">
    <property type="entry name" value="Calx_beta"/>
</dbReference>
<dbReference type="InterPro" id="IPR004836">
    <property type="entry name" value="Na_Ca_Ex"/>
</dbReference>
<dbReference type="GO" id="GO:0030424">
    <property type="term" value="C:axon"/>
    <property type="evidence" value="ECO:0000318"/>
    <property type="project" value="GO_Central"/>
</dbReference>
<dbReference type="InterPro" id="IPR004837">
    <property type="entry name" value="NaCa_Exmemb"/>
</dbReference>
<dbReference type="GO" id="GO:0098703">
    <property type="term" value="P:calcium ion import across plasma membrane"/>
    <property type="evidence" value="ECO:0000318"/>
    <property type="project" value="GO_Central"/>
</dbReference>
<keyword evidence="14 18" id="KW-0472">Membrane</keyword>
<feature type="domain" description="Calx-beta" evidence="20">
    <location>
        <begin position="359"/>
        <end position="456"/>
    </location>
</feature>
<dbReference type="InterPro" id="IPR044880">
    <property type="entry name" value="NCX_ion-bd_dom_sf"/>
</dbReference>
<accession>A9VBS9</accession>
<dbReference type="Proteomes" id="UP000001357">
    <property type="component" value="Unassembled WGS sequence"/>
</dbReference>
<feature type="transmembrane region" description="Helical" evidence="18">
    <location>
        <begin position="687"/>
        <end position="706"/>
    </location>
</feature>
<dbReference type="InParanoid" id="A9VBS9"/>
<keyword evidence="15" id="KW-0325">Glycoprotein</keyword>
<sequence>MRPQTWPAWAVLAMLVAACVVPGLAQAPGPEPRPSDPPCSDTVLSQGTPICKGGSGTLLPAFNAYGEADWPEGLKIVLYFVGLLWTFAGVGIITDVFMEAIEVITSRERHVMVDGIETTVLIWNPTIANLSLMALGSSAPEIILSIIEIVAGEFFAGALGPSTIVGSAAFNLFVIIAVCLLALPAMEVRRIESMGVFLVTAIFSIFAYIWLLIILIASSPDVIEIWEGVVTLLFFPILLGLSLMADRGYFDFSRDQKPHPNEEELQVINIRTEDGRNIAFDPYDMAVVLKDVETEALTEDEIANIAAARKIDGTKVSRARFRIDANRRLRGAAPLLPDWQRALLDTQKSRAIKDSYYAHRATALRQEQTFGFMTIEYHVREDAGAVTLTIVRTGDLSQSASIGIETQEGTAKAGSDYVALDRRVEFAAGQAEARVSIEIVDDDEPEDDEFFLARLKQPQPDNYRLIPARELAKIIIVDDDKPGEIEFEQTRMEVEEDCGCCEVVVRRRNGTKGAVACRYFMRNGSAIDGHDYEGSSGELQFQDGQATSIIRIPIIKDNVCEPDEFFTVHLEEVSGSTLGKVTVCRVVILNDDKAQRLLEKVSRRMKINMDRFRVGSSDWKQQFRDAVAWPEREAGVLGIVMHLITLPWKVLAACIPPTVFVHGWVAFGVALCFIGLVTALIGDLASLFGCSLGLADTITAITFVALGTSLPDTFASRSATLASKTADAAVTNVTGSNSVNVFLGLGLSWFIAAVYWPAMGATDQWRARVPTCLQQKHDGAFFYVPAGDLAFSVVIFTCCCLVCLGSLLFRRYKFGAELGGPYSRQFAFFFIGLWIFYVLMSSLQVEGYIASI</sequence>
<evidence type="ECO:0000256" key="12">
    <source>
        <dbReference type="ARBA" id="ARBA00023053"/>
    </source>
</evidence>
<name>A9VBS9_MONBE</name>
<dbReference type="OMA" id="PEDKHQK"/>
<feature type="transmembrane region" description="Helical" evidence="18">
    <location>
        <begin position="659"/>
        <end position="680"/>
    </location>
</feature>
<keyword evidence="6" id="KW-0479">Metal-binding</keyword>
<keyword evidence="11 18" id="KW-1133">Transmembrane helix</keyword>
<dbReference type="GeneID" id="5895402"/>
<feature type="transmembrane region" description="Helical" evidence="18">
    <location>
        <begin position="76"/>
        <end position="98"/>
    </location>
</feature>
<keyword evidence="7 19" id="KW-0732">Signal</keyword>
<feature type="domain" description="Calx-beta" evidence="20">
    <location>
        <begin position="472"/>
        <end position="571"/>
    </location>
</feature>
<dbReference type="SUPFAM" id="SSF141072">
    <property type="entry name" value="CalX-like"/>
    <property type="match status" value="2"/>
</dbReference>